<proteinExistence type="predicted"/>
<name>A0A1F5ZZE6_9BACT</name>
<organism evidence="1 2">
    <name type="scientific">Candidatus Gottesmanbacteria bacterium RIFCSPHIGHO2_01_FULL_47_48</name>
    <dbReference type="NCBI Taxonomy" id="1798381"/>
    <lineage>
        <taxon>Bacteria</taxon>
        <taxon>Candidatus Gottesmaniibacteriota</taxon>
    </lineage>
</organism>
<accession>A0A1F5ZZE6</accession>
<sequence length="86" mass="10026">MNGNTVPASKARTLTAEDLYSELKLMRNQLDKLIDKVLSTMPPKYGSDAWWEEQEQKSREDYAAGKYVTLKDKNDIDKYFAKLHKR</sequence>
<comment type="caution">
    <text evidence="1">The sequence shown here is derived from an EMBL/GenBank/DDBJ whole genome shotgun (WGS) entry which is preliminary data.</text>
</comment>
<protein>
    <submittedName>
        <fullName evidence="1">Uncharacterized protein</fullName>
    </submittedName>
</protein>
<dbReference type="EMBL" id="MFJK01000016">
    <property type="protein sequence ID" value="OGG17831.1"/>
    <property type="molecule type" value="Genomic_DNA"/>
</dbReference>
<evidence type="ECO:0000313" key="1">
    <source>
        <dbReference type="EMBL" id="OGG17831.1"/>
    </source>
</evidence>
<dbReference type="AlphaFoldDB" id="A0A1F5ZZE6"/>
<evidence type="ECO:0000313" key="2">
    <source>
        <dbReference type="Proteomes" id="UP000177871"/>
    </source>
</evidence>
<dbReference type="Proteomes" id="UP000177871">
    <property type="component" value="Unassembled WGS sequence"/>
</dbReference>
<dbReference type="STRING" id="1798381.A2721_02300"/>
<gene>
    <name evidence="1" type="ORF">A2721_02300</name>
</gene>
<reference evidence="1 2" key="1">
    <citation type="journal article" date="2016" name="Nat. Commun.">
        <title>Thousands of microbial genomes shed light on interconnected biogeochemical processes in an aquifer system.</title>
        <authorList>
            <person name="Anantharaman K."/>
            <person name="Brown C.T."/>
            <person name="Hug L.A."/>
            <person name="Sharon I."/>
            <person name="Castelle C.J."/>
            <person name="Probst A.J."/>
            <person name="Thomas B.C."/>
            <person name="Singh A."/>
            <person name="Wilkins M.J."/>
            <person name="Karaoz U."/>
            <person name="Brodie E.L."/>
            <person name="Williams K.H."/>
            <person name="Hubbard S.S."/>
            <person name="Banfield J.F."/>
        </authorList>
    </citation>
    <scope>NUCLEOTIDE SEQUENCE [LARGE SCALE GENOMIC DNA]</scope>
</reference>